<evidence type="ECO:0000313" key="2">
    <source>
        <dbReference type="Proteomes" id="UP001279734"/>
    </source>
</evidence>
<protein>
    <submittedName>
        <fullName evidence="1">Uncharacterized protein</fullName>
    </submittedName>
</protein>
<organism evidence="1 2">
    <name type="scientific">Nepenthes gracilis</name>
    <name type="common">Slender pitcher plant</name>
    <dbReference type="NCBI Taxonomy" id="150966"/>
    <lineage>
        <taxon>Eukaryota</taxon>
        <taxon>Viridiplantae</taxon>
        <taxon>Streptophyta</taxon>
        <taxon>Embryophyta</taxon>
        <taxon>Tracheophyta</taxon>
        <taxon>Spermatophyta</taxon>
        <taxon>Magnoliopsida</taxon>
        <taxon>eudicotyledons</taxon>
        <taxon>Gunneridae</taxon>
        <taxon>Pentapetalae</taxon>
        <taxon>Caryophyllales</taxon>
        <taxon>Nepenthaceae</taxon>
        <taxon>Nepenthes</taxon>
    </lineage>
</organism>
<proteinExistence type="predicted"/>
<sequence length="85" mass="9060">MLKKAISLGLRLTKCARPMALNPTGPSLRLGVPFWKRVGMGEWPPTPKPPGPPNQSCFIAPDLPTCATAALQSTIRPSLLKAIAN</sequence>
<accession>A0AAD3XI94</accession>
<name>A0AAD3XI94_NEPGR</name>
<gene>
    <name evidence="1" type="ORF">Nepgr_007151</name>
</gene>
<comment type="caution">
    <text evidence="1">The sequence shown here is derived from an EMBL/GenBank/DDBJ whole genome shotgun (WGS) entry which is preliminary data.</text>
</comment>
<dbReference type="Proteomes" id="UP001279734">
    <property type="component" value="Unassembled WGS sequence"/>
</dbReference>
<dbReference type="EMBL" id="BSYO01000005">
    <property type="protein sequence ID" value="GMH05311.1"/>
    <property type="molecule type" value="Genomic_DNA"/>
</dbReference>
<evidence type="ECO:0000313" key="1">
    <source>
        <dbReference type="EMBL" id="GMH05311.1"/>
    </source>
</evidence>
<dbReference type="AlphaFoldDB" id="A0AAD3XI94"/>
<keyword evidence="2" id="KW-1185">Reference proteome</keyword>
<reference evidence="1" key="1">
    <citation type="submission" date="2023-05" db="EMBL/GenBank/DDBJ databases">
        <title>Nepenthes gracilis genome sequencing.</title>
        <authorList>
            <person name="Fukushima K."/>
        </authorList>
    </citation>
    <scope>NUCLEOTIDE SEQUENCE</scope>
    <source>
        <strain evidence="1">SING2019-196</strain>
    </source>
</reference>